<dbReference type="EnsemblMetazoa" id="CJA20877.1">
    <property type="protein sequence ID" value="CJA20877.1"/>
    <property type="gene ID" value="WBGene00176449"/>
</dbReference>
<dbReference type="InterPro" id="IPR036397">
    <property type="entry name" value="RNaseH_sf"/>
</dbReference>
<dbReference type="GO" id="GO:0003676">
    <property type="term" value="F:nucleic acid binding"/>
    <property type="evidence" value="ECO:0007669"/>
    <property type="project" value="InterPro"/>
</dbReference>
<dbReference type="AlphaFoldDB" id="A0A8R1E3R1"/>
<evidence type="ECO:0000313" key="2">
    <source>
        <dbReference type="Proteomes" id="UP000005237"/>
    </source>
</evidence>
<proteinExistence type="predicted"/>
<reference evidence="1" key="2">
    <citation type="submission" date="2022-06" db="UniProtKB">
        <authorList>
            <consortium name="EnsemblMetazoa"/>
        </authorList>
    </citation>
    <scope>IDENTIFICATION</scope>
    <source>
        <strain evidence="1">DF5081</strain>
    </source>
</reference>
<dbReference type="Proteomes" id="UP000005237">
    <property type="component" value="Unassembled WGS sequence"/>
</dbReference>
<accession>A0A8R1E3R1</accession>
<evidence type="ECO:0000313" key="1">
    <source>
        <dbReference type="EnsemblMetazoa" id="CJA20877.1"/>
    </source>
</evidence>
<keyword evidence="2" id="KW-1185">Reference proteome</keyword>
<protein>
    <recommendedName>
        <fullName evidence="3">Tc1-like transposase DDE domain-containing protein</fullName>
    </recommendedName>
</protein>
<sequence>MNSADYQNVLDQDLAPFLCHSSRKHYKFQQDNAAIHVSQSTKDCPDLNPIENLWGCIARAVYAGSKSYTNVASLQQAILKASDEVSPNKTKKLIDSMPSRLFDVIAKQRSPAKY</sequence>
<reference evidence="2" key="1">
    <citation type="submission" date="2010-08" db="EMBL/GenBank/DDBJ databases">
        <authorList>
            <consortium name="Caenorhabditis japonica Sequencing Consortium"/>
            <person name="Wilson R.K."/>
        </authorList>
    </citation>
    <scope>NUCLEOTIDE SEQUENCE [LARGE SCALE GENOMIC DNA]</scope>
    <source>
        <strain evidence="2">DF5081</strain>
    </source>
</reference>
<evidence type="ECO:0008006" key="3">
    <source>
        <dbReference type="Google" id="ProtNLM"/>
    </source>
</evidence>
<organism evidence="1 2">
    <name type="scientific">Caenorhabditis japonica</name>
    <dbReference type="NCBI Taxonomy" id="281687"/>
    <lineage>
        <taxon>Eukaryota</taxon>
        <taxon>Metazoa</taxon>
        <taxon>Ecdysozoa</taxon>
        <taxon>Nematoda</taxon>
        <taxon>Chromadorea</taxon>
        <taxon>Rhabditida</taxon>
        <taxon>Rhabditina</taxon>
        <taxon>Rhabditomorpha</taxon>
        <taxon>Rhabditoidea</taxon>
        <taxon>Rhabditidae</taxon>
        <taxon>Peloderinae</taxon>
        <taxon>Caenorhabditis</taxon>
    </lineage>
</organism>
<dbReference type="Gene3D" id="3.30.420.10">
    <property type="entry name" value="Ribonuclease H-like superfamily/Ribonuclease H"/>
    <property type="match status" value="1"/>
</dbReference>
<name>A0A8R1E3R1_CAEJA</name>